<dbReference type="GO" id="GO:0008483">
    <property type="term" value="F:transaminase activity"/>
    <property type="evidence" value="ECO:0007669"/>
    <property type="project" value="UniProtKB-KW"/>
</dbReference>
<reference evidence="4 5" key="1">
    <citation type="submission" date="2018-06" db="EMBL/GenBank/DDBJ databases">
        <title>Echinicola strongylocentroti sp. nov., isolated from a sea urchin Strongylocentrotus intermedius.</title>
        <authorList>
            <person name="Bae S.S."/>
        </authorList>
    </citation>
    <scope>NUCLEOTIDE SEQUENCE [LARGE SCALE GENOMIC DNA]</scope>
    <source>
        <strain evidence="4 5">MEBiC08714</strain>
    </source>
</reference>
<dbReference type="SUPFAM" id="SSF53383">
    <property type="entry name" value="PLP-dependent transferases"/>
    <property type="match status" value="1"/>
</dbReference>
<name>A0A2Z4IH22_9BACT</name>
<keyword evidence="2 4" id="KW-0808">Transferase</keyword>
<evidence type="ECO:0000313" key="4">
    <source>
        <dbReference type="EMBL" id="AWW29723.1"/>
    </source>
</evidence>
<dbReference type="Gene3D" id="3.40.640.10">
    <property type="entry name" value="Type I PLP-dependent aspartate aminotransferase-like (Major domain)"/>
    <property type="match status" value="1"/>
</dbReference>
<dbReference type="RefSeq" id="WP_112783121.1">
    <property type="nucleotide sequence ID" value="NZ_CP030041.1"/>
</dbReference>
<gene>
    <name evidence="4" type="ORF">DN752_06065</name>
</gene>
<organism evidence="4 5">
    <name type="scientific">Echinicola strongylocentroti</name>
    <dbReference type="NCBI Taxonomy" id="1795355"/>
    <lineage>
        <taxon>Bacteria</taxon>
        <taxon>Pseudomonadati</taxon>
        <taxon>Bacteroidota</taxon>
        <taxon>Cytophagia</taxon>
        <taxon>Cytophagales</taxon>
        <taxon>Cyclobacteriaceae</taxon>
        <taxon>Echinicola</taxon>
    </lineage>
</organism>
<accession>A0A2Z4IH22</accession>
<feature type="domain" description="Aminotransferase class I/classII large" evidence="3">
    <location>
        <begin position="50"/>
        <end position="430"/>
    </location>
</feature>
<evidence type="ECO:0000313" key="5">
    <source>
        <dbReference type="Proteomes" id="UP000248688"/>
    </source>
</evidence>
<dbReference type="Gene3D" id="3.90.1150.10">
    <property type="entry name" value="Aspartate Aminotransferase, domain 1"/>
    <property type="match status" value="1"/>
</dbReference>
<keyword evidence="2 4" id="KW-0032">Aminotransferase</keyword>
<dbReference type="InterPro" id="IPR015421">
    <property type="entry name" value="PyrdxlP-dep_Trfase_major"/>
</dbReference>
<dbReference type="GO" id="GO:0006520">
    <property type="term" value="P:amino acid metabolic process"/>
    <property type="evidence" value="ECO:0007669"/>
    <property type="project" value="TreeGrafter"/>
</dbReference>
<dbReference type="AlphaFoldDB" id="A0A2Z4IH22"/>
<keyword evidence="1" id="KW-0663">Pyridoxal phosphate</keyword>
<dbReference type="PANTHER" id="PTHR43795">
    <property type="entry name" value="BIFUNCTIONAL ASPARTATE AMINOTRANSFERASE AND GLUTAMATE/ASPARTATE-PREPHENATE AMINOTRANSFERASE-RELATED"/>
    <property type="match status" value="1"/>
</dbReference>
<protein>
    <recommendedName>
        <fullName evidence="2">Aminotransferase</fullName>
        <ecNumber evidence="2">2.6.1.-</ecNumber>
    </recommendedName>
</protein>
<dbReference type="PANTHER" id="PTHR43795:SF39">
    <property type="entry name" value="AMINOTRANSFERASE CLASS I_CLASSII DOMAIN-CONTAINING PROTEIN"/>
    <property type="match status" value="1"/>
</dbReference>
<evidence type="ECO:0000259" key="3">
    <source>
        <dbReference type="Pfam" id="PF00155"/>
    </source>
</evidence>
<dbReference type="Pfam" id="PF00155">
    <property type="entry name" value="Aminotran_1_2"/>
    <property type="match status" value="1"/>
</dbReference>
<dbReference type="EC" id="2.6.1.-" evidence="2"/>
<evidence type="ECO:0000256" key="2">
    <source>
        <dbReference type="RuleBase" id="RU000481"/>
    </source>
</evidence>
<keyword evidence="5" id="KW-1185">Reference proteome</keyword>
<dbReference type="PROSITE" id="PS00105">
    <property type="entry name" value="AA_TRANSFER_CLASS_1"/>
    <property type="match status" value="1"/>
</dbReference>
<dbReference type="KEGG" id="est:DN752_06065"/>
<dbReference type="CDD" id="cd00609">
    <property type="entry name" value="AAT_like"/>
    <property type="match status" value="1"/>
</dbReference>
<dbReference type="GO" id="GO:0030170">
    <property type="term" value="F:pyridoxal phosphate binding"/>
    <property type="evidence" value="ECO:0007669"/>
    <property type="project" value="InterPro"/>
</dbReference>
<dbReference type="EMBL" id="CP030041">
    <property type="protein sequence ID" value="AWW29723.1"/>
    <property type="molecule type" value="Genomic_DNA"/>
</dbReference>
<proteinExistence type="inferred from homology"/>
<dbReference type="InterPro" id="IPR015422">
    <property type="entry name" value="PyrdxlP-dep_Trfase_small"/>
</dbReference>
<dbReference type="InterPro" id="IPR015424">
    <property type="entry name" value="PyrdxlP-dep_Trfase"/>
</dbReference>
<comment type="similarity">
    <text evidence="2">Belongs to the class-I pyridoxal-phosphate-dependent aminotransferase family.</text>
</comment>
<sequence>MANHNSISERAIKAAQSSMRADLEVYFEALDNLYDPTENPLGTFPLNMAENVLGWHLLKDKIQTIQETVKIPDWASKYGNTLGVDTFRETVAQFLSEFHIGCPVSKDHLAFSSGLTSAIDLTAFLLADHGDTAIFPAPAYPVYKNDIGAIPGIKRFDLHTHHAIDELKDGIPLTIKHLDETLHTLTEAGEVFKILVLTSPDNPTGTVYSHKQLQEITAWCIDHKIHLIVNEIYGLSLIDTTHPAIAGDYKNPELFSSFGKIMAKRQSPYLHLWYSFSKDFGISGFRVGMVHSHNETFLKAYANTNLTHSVSNHTQWLLQCLLEDRNFIGNYITHYQKELTDCYVMVVASLKKLQIPYVPSRGSLFVWIDLSAWLAENTDEGQKTLWMDIYQSTGVLLTPGEGFGHLQKGHFRLVISSHTKAALQVAIQRLEDYLQQN</sequence>
<dbReference type="PRINTS" id="PR00753">
    <property type="entry name" value="ACCSYNTHASE"/>
</dbReference>
<dbReference type="InterPro" id="IPR004838">
    <property type="entry name" value="NHTrfase_class1_PyrdxlP-BS"/>
</dbReference>
<comment type="cofactor">
    <cofactor evidence="2">
        <name>pyridoxal 5'-phosphate</name>
        <dbReference type="ChEBI" id="CHEBI:597326"/>
    </cofactor>
</comment>
<dbReference type="InterPro" id="IPR004839">
    <property type="entry name" value="Aminotransferase_I/II_large"/>
</dbReference>
<evidence type="ECO:0000256" key="1">
    <source>
        <dbReference type="ARBA" id="ARBA00022898"/>
    </source>
</evidence>
<dbReference type="OrthoDB" id="1489696at2"/>
<dbReference type="InterPro" id="IPR050478">
    <property type="entry name" value="Ethylene_sulfur-biosynth"/>
</dbReference>
<dbReference type="Proteomes" id="UP000248688">
    <property type="component" value="Chromosome"/>
</dbReference>